<reference evidence="3" key="1">
    <citation type="journal article" date="2011" name="PLoS Genet.">
        <title>Genomic analysis of the necrotrophic fungal pathogens Sclerotinia sclerotiorum and Botrytis cinerea.</title>
        <authorList>
            <person name="Amselem J."/>
            <person name="Cuomo C.A."/>
            <person name="van Kan J.A."/>
            <person name="Viaud M."/>
            <person name="Benito E.P."/>
            <person name="Couloux A."/>
            <person name="Coutinho P.M."/>
            <person name="de Vries R.P."/>
            <person name="Dyer P.S."/>
            <person name="Fillinger S."/>
            <person name="Fournier E."/>
            <person name="Gout L."/>
            <person name="Hahn M."/>
            <person name="Kohn L."/>
            <person name="Lapalu N."/>
            <person name="Plummer K.M."/>
            <person name="Pradier J.M."/>
            <person name="Quevillon E."/>
            <person name="Sharon A."/>
            <person name="Simon A."/>
            <person name="ten Have A."/>
            <person name="Tudzynski B."/>
            <person name="Tudzynski P."/>
            <person name="Wincker P."/>
            <person name="Andrew M."/>
            <person name="Anthouard V."/>
            <person name="Beever R.E."/>
            <person name="Beffa R."/>
            <person name="Benoit I."/>
            <person name="Bouzid O."/>
            <person name="Brault B."/>
            <person name="Chen Z."/>
            <person name="Choquer M."/>
            <person name="Collemare J."/>
            <person name="Cotton P."/>
            <person name="Danchin E.G."/>
            <person name="Da Silva C."/>
            <person name="Gautier A."/>
            <person name="Giraud C."/>
            <person name="Giraud T."/>
            <person name="Gonzalez C."/>
            <person name="Grossetete S."/>
            <person name="Guldener U."/>
            <person name="Henrissat B."/>
            <person name="Howlett B.J."/>
            <person name="Kodira C."/>
            <person name="Kretschmer M."/>
            <person name="Lappartient A."/>
            <person name="Leroch M."/>
            <person name="Levis C."/>
            <person name="Mauceli E."/>
            <person name="Neuveglise C."/>
            <person name="Oeser B."/>
            <person name="Pearson M."/>
            <person name="Poulain J."/>
            <person name="Poussereau N."/>
            <person name="Quesneville H."/>
            <person name="Rascle C."/>
            <person name="Schumacher J."/>
            <person name="Segurens B."/>
            <person name="Sexton A."/>
            <person name="Silva E."/>
            <person name="Sirven C."/>
            <person name="Soanes D.M."/>
            <person name="Talbot N.J."/>
            <person name="Templeton M."/>
            <person name="Yandava C."/>
            <person name="Yarden O."/>
            <person name="Zeng Q."/>
            <person name="Rollins J.A."/>
            <person name="Lebrun M.H."/>
            <person name="Dickman M."/>
        </authorList>
    </citation>
    <scope>NUCLEOTIDE SEQUENCE [LARGE SCALE GENOMIC DNA]</scope>
    <source>
        <strain evidence="3">ATCC 18683 / 1980 / Ss-1</strain>
    </source>
</reference>
<accession>A7F3V8</accession>
<evidence type="ECO:0000256" key="1">
    <source>
        <dbReference type="SAM" id="MobiDB-lite"/>
    </source>
</evidence>
<protein>
    <submittedName>
        <fullName evidence="2">Uncharacterized protein</fullName>
    </submittedName>
</protein>
<organism evidence="2 3">
    <name type="scientific">Sclerotinia sclerotiorum (strain ATCC 18683 / 1980 / Ss-1)</name>
    <name type="common">White mold</name>
    <name type="synonym">Whetzelinia sclerotiorum</name>
    <dbReference type="NCBI Taxonomy" id="665079"/>
    <lineage>
        <taxon>Eukaryota</taxon>
        <taxon>Fungi</taxon>
        <taxon>Dikarya</taxon>
        <taxon>Ascomycota</taxon>
        <taxon>Pezizomycotina</taxon>
        <taxon>Leotiomycetes</taxon>
        <taxon>Helotiales</taxon>
        <taxon>Sclerotiniaceae</taxon>
        <taxon>Sclerotinia</taxon>
    </lineage>
</organism>
<feature type="compositionally biased region" description="Basic and acidic residues" evidence="1">
    <location>
        <begin position="126"/>
        <end position="154"/>
    </location>
</feature>
<feature type="compositionally biased region" description="Gly residues" evidence="1">
    <location>
        <begin position="36"/>
        <end position="65"/>
    </location>
</feature>
<dbReference type="EMBL" id="CH476640">
    <property type="protein sequence ID" value="EDN97429.1"/>
    <property type="molecule type" value="Genomic_DNA"/>
</dbReference>
<dbReference type="KEGG" id="ssl:SS1G_11954"/>
<dbReference type="STRING" id="665079.A7F3V8"/>
<gene>
    <name evidence="2" type="ORF">SS1G_11954</name>
</gene>
<evidence type="ECO:0000313" key="3">
    <source>
        <dbReference type="Proteomes" id="UP000001312"/>
    </source>
</evidence>
<dbReference type="InParanoid" id="A7F3V8"/>
<dbReference type="GeneID" id="5482839"/>
<dbReference type="AlphaFoldDB" id="A7F3V8"/>
<dbReference type="Proteomes" id="UP000001312">
    <property type="component" value="Unassembled WGS sequence"/>
</dbReference>
<dbReference type="RefSeq" id="XP_001586925.1">
    <property type="nucleotide sequence ID" value="XM_001586875.1"/>
</dbReference>
<keyword evidence="3" id="KW-1185">Reference proteome</keyword>
<name>A7F3V8_SCLS1</name>
<evidence type="ECO:0000313" key="2">
    <source>
        <dbReference type="EMBL" id="EDN97429.1"/>
    </source>
</evidence>
<feature type="compositionally biased region" description="Basic and acidic residues" evidence="1">
    <location>
        <begin position="1"/>
        <end position="10"/>
    </location>
</feature>
<feature type="region of interest" description="Disordered" evidence="1">
    <location>
        <begin position="1"/>
        <end position="154"/>
    </location>
</feature>
<proteinExistence type="predicted"/>
<sequence length="154" mass="15567">MKDEINDSRPRKVLKKSHSGDSAESVGSIGTASQGSAGGGGGGGKGSIGYGNIGVGGISNGGVMGSGTAVPASLGGRTTMESQPVHARSLGFNEGGVTGITNIEEGREGSGRSSTSSTNSMVKGALRNEENSVERGEREIMNEQIERYGDDLSF</sequence>